<dbReference type="PANTHER" id="PTHR46577">
    <property type="entry name" value="HTH-TYPE TRANSCRIPTIONAL REGULATORY PROTEIN GABR"/>
    <property type="match status" value="1"/>
</dbReference>
<evidence type="ECO:0000313" key="8">
    <source>
        <dbReference type="Proteomes" id="UP001329313"/>
    </source>
</evidence>
<dbReference type="InterPro" id="IPR015424">
    <property type="entry name" value="PyrdxlP-dep_Trfase"/>
</dbReference>
<dbReference type="GO" id="GO:0008483">
    <property type="term" value="F:transaminase activity"/>
    <property type="evidence" value="ECO:0007669"/>
    <property type="project" value="UniProtKB-KW"/>
</dbReference>
<sequence>MTSRITGTSAVEIADSVRGLLERARLAPGEPLPPVRALADELGVNRNTVVAAYRQLAAAGLIVTRGRAGTRVADRSPVAQEGFSAPSSLHDVGTGNPDPRLIPDPSIALAAAAGRPVLYGEPVIDEGLESWAGDWMRADVGDRPLRLTVTSGAVDAVERLLAQALARDDAVALEDPCFLASIQTVRLGGYRAVPVPVDAEGMTVDGLRAALAQGVRAVVCTPRAQNPTGASVSAERAAQLRAVLAEYPYVLVVEDDHFSLLSQRPYHSLVGPDHRRWALVRSVSKFLGPDMCLALVASDPHTAERLALRLSPGTTWVSHLLQRIVGHLVTDDGARSRIRAAARHYTDRNASFVRRLARHGITATLGDGLNIWVRLPVDAAAVSPHLRRRGWLVRTGDEFVLADGAAASHVRLTVHGLSDADADRLAADLSDACDEALGAARAPTRVG</sequence>
<evidence type="ECO:0000256" key="3">
    <source>
        <dbReference type="ARBA" id="ARBA00023015"/>
    </source>
</evidence>
<dbReference type="Proteomes" id="UP001329313">
    <property type="component" value="Chromosome"/>
</dbReference>
<dbReference type="PRINTS" id="PR00035">
    <property type="entry name" value="HTHGNTR"/>
</dbReference>
<comment type="similarity">
    <text evidence="1">In the C-terminal section; belongs to the class-I pyridoxal-phosphate-dependent aminotransferase family.</text>
</comment>
<evidence type="ECO:0000256" key="5">
    <source>
        <dbReference type="ARBA" id="ARBA00023163"/>
    </source>
</evidence>
<dbReference type="EMBL" id="CP137080">
    <property type="protein sequence ID" value="WOQ70794.1"/>
    <property type="molecule type" value="Genomic_DNA"/>
</dbReference>
<dbReference type="PANTHER" id="PTHR46577:SF1">
    <property type="entry name" value="HTH-TYPE TRANSCRIPTIONAL REGULATORY PROTEIN GABR"/>
    <property type="match status" value="1"/>
</dbReference>
<dbReference type="GO" id="GO:0030170">
    <property type="term" value="F:pyridoxal phosphate binding"/>
    <property type="evidence" value="ECO:0007669"/>
    <property type="project" value="InterPro"/>
</dbReference>
<keyword evidence="4" id="KW-0238">DNA-binding</keyword>
<dbReference type="Pfam" id="PF00392">
    <property type="entry name" value="GntR"/>
    <property type="match status" value="1"/>
</dbReference>
<dbReference type="AlphaFoldDB" id="A0AAU0MJT3"/>
<gene>
    <name evidence="7" type="ORF">RYJ27_06315</name>
</gene>
<dbReference type="PROSITE" id="PS50949">
    <property type="entry name" value="HTH_GNTR"/>
    <property type="match status" value="1"/>
</dbReference>
<evidence type="ECO:0000256" key="2">
    <source>
        <dbReference type="ARBA" id="ARBA00022898"/>
    </source>
</evidence>
<dbReference type="InterPro" id="IPR051446">
    <property type="entry name" value="HTH_trans_reg/aminotransferase"/>
</dbReference>
<name>A0AAU0MJT3_9MICO</name>
<keyword evidence="3" id="KW-0805">Transcription regulation</keyword>
<keyword evidence="8" id="KW-1185">Reference proteome</keyword>
<dbReference type="GO" id="GO:0003677">
    <property type="term" value="F:DNA binding"/>
    <property type="evidence" value="ECO:0007669"/>
    <property type="project" value="UniProtKB-KW"/>
</dbReference>
<keyword evidence="2" id="KW-0663">Pyridoxal phosphate</keyword>
<dbReference type="CDD" id="cd07377">
    <property type="entry name" value="WHTH_GntR"/>
    <property type="match status" value="1"/>
</dbReference>
<reference evidence="7 8" key="1">
    <citation type="submission" date="2023-10" db="EMBL/GenBank/DDBJ databases">
        <title>Y20.</title>
        <authorList>
            <person name="Zhang G."/>
            <person name="Ding Y."/>
        </authorList>
    </citation>
    <scope>NUCLEOTIDE SEQUENCE [LARGE SCALE GENOMIC DNA]</scope>
    <source>
        <strain evidence="7 8">Y20</strain>
    </source>
</reference>
<dbReference type="Gene3D" id="1.10.10.10">
    <property type="entry name" value="Winged helix-like DNA-binding domain superfamily/Winged helix DNA-binding domain"/>
    <property type="match status" value="1"/>
</dbReference>
<dbReference type="InterPro" id="IPR000524">
    <property type="entry name" value="Tscrpt_reg_HTH_GntR"/>
</dbReference>
<dbReference type="Pfam" id="PF00155">
    <property type="entry name" value="Aminotran_1_2"/>
    <property type="match status" value="1"/>
</dbReference>
<dbReference type="CDD" id="cd00609">
    <property type="entry name" value="AAT_like"/>
    <property type="match status" value="1"/>
</dbReference>
<dbReference type="InterPro" id="IPR004839">
    <property type="entry name" value="Aminotransferase_I/II_large"/>
</dbReference>
<protein>
    <submittedName>
        <fullName evidence="7">Aminotransferase class I/II-fold pyridoxal phosphate-dependent enzyme</fullName>
    </submittedName>
</protein>
<keyword evidence="7" id="KW-0032">Aminotransferase</keyword>
<keyword evidence="5" id="KW-0804">Transcription</keyword>
<dbReference type="RefSeq" id="WP_330171862.1">
    <property type="nucleotide sequence ID" value="NZ_CP137080.1"/>
</dbReference>
<evidence type="ECO:0000259" key="6">
    <source>
        <dbReference type="PROSITE" id="PS50949"/>
    </source>
</evidence>
<dbReference type="InterPro" id="IPR036390">
    <property type="entry name" value="WH_DNA-bd_sf"/>
</dbReference>
<proteinExistence type="inferred from homology"/>
<dbReference type="SUPFAM" id="SSF53383">
    <property type="entry name" value="PLP-dependent transferases"/>
    <property type="match status" value="1"/>
</dbReference>
<evidence type="ECO:0000256" key="1">
    <source>
        <dbReference type="ARBA" id="ARBA00005384"/>
    </source>
</evidence>
<feature type="domain" description="HTH gntR-type" evidence="6">
    <location>
        <begin position="7"/>
        <end position="75"/>
    </location>
</feature>
<dbReference type="SMART" id="SM00345">
    <property type="entry name" value="HTH_GNTR"/>
    <property type="match status" value="1"/>
</dbReference>
<dbReference type="InterPro" id="IPR015421">
    <property type="entry name" value="PyrdxlP-dep_Trfase_major"/>
</dbReference>
<dbReference type="KEGG" id="mliy:RYJ27_06315"/>
<dbReference type="InterPro" id="IPR036388">
    <property type="entry name" value="WH-like_DNA-bd_sf"/>
</dbReference>
<evidence type="ECO:0000313" key="7">
    <source>
        <dbReference type="EMBL" id="WOQ70794.1"/>
    </source>
</evidence>
<dbReference type="GO" id="GO:0003700">
    <property type="term" value="F:DNA-binding transcription factor activity"/>
    <property type="evidence" value="ECO:0007669"/>
    <property type="project" value="InterPro"/>
</dbReference>
<dbReference type="SUPFAM" id="SSF46785">
    <property type="entry name" value="Winged helix' DNA-binding domain"/>
    <property type="match status" value="1"/>
</dbReference>
<keyword evidence="7" id="KW-0808">Transferase</keyword>
<evidence type="ECO:0000256" key="4">
    <source>
        <dbReference type="ARBA" id="ARBA00023125"/>
    </source>
</evidence>
<dbReference type="Gene3D" id="3.40.640.10">
    <property type="entry name" value="Type I PLP-dependent aspartate aminotransferase-like (Major domain)"/>
    <property type="match status" value="1"/>
</dbReference>
<organism evidence="7 8">
    <name type="scientific">Microbacterium limosum</name>
    <dbReference type="NCBI Taxonomy" id="3079935"/>
    <lineage>
        <taxon>Bacteria</taxon>
        <taxon>Bacillati</taxon>
        <taxon>Actinomycetota</taxon>
        <taxon>Actinomycetes</taxon>
        <taxon>Micrococcales</taxon>
        <taxon>Microbacteriaceae</taxon>
        <taxon>Microbacterium</taxon>
    </lineage>
</organism>
<accession>A0AAU0MJT3</accession>